<protein>
    <recommendedName>
        <fullName evidence="7">Protein kinase domain-containing protein</fullName>
    </recommendedName>
</protein>
<evidence type="ECO:0000256" key="4">
    <source>
        <dbReference type="ARBA" id="ARBA00022840"/>
    </source>
</evidence>
<evidence type="ECO:0000259" key="7">
    <source>
        <dbReference type="PROSITE" id="PS50011"/>
    </source>
</evidence>
<keyword evidence="4 6" id="KW-0067">ATP-binding</keyword>
<evidence type="ECO:0000256" key="1">
    <source>
        <dbReference type="ARBA" id="ARBA00022679"/>
    </source>
</evidence>
<proteinExistence type="inferred from homology"/>
<gene>
    <name evidence="8" type="ORF">Sylvanvirus5_11</name>
</gene>
<dbReference type="CDD" id="cd00180">
    <property type="entry name" value="PKc"/>
    <property type="match status" value="1"/>
</dbReference>
<dbReference type="SUPFAM" id="SSF56112">
    <property type="entry name" value="Protein kinase-like (PK-like)"/>
    <property type="match status" value="1"/>
</dbReference>
<dbReference type="InterPro" id="IPR008271">
    <property type="entry name" value="Ser/Thr_kinase_AS"/>
</dbReference>
<dbReference type="InterPro" id="IPR017441">
    <property type="entry name" value="Protein_kinase_ATP_BS"/>
</dbReference>
<dbReference type="Gene3D" id="1.10.510.10">
    <property type="entry name" value="Transferase(Phosphotransferase) domain 1"/>
    <property type="match status" value="1"/>
</dbReference>
<dbReference type="Pfam" id="PF13475">
    <property type="entry name" value="DUF4116"/>
    <property type="match status" value="6"/>
</dbReference>
<dbReference type="PROSITE" id="PS00107">
    <property type="entry name" value="PROTEIN_KINASE_ATP"/>
    <property type="match status" value="1"/>
</dbReference>
<reference evidence="8" key="1">
    <citation type="submission" date="2018-10" db="EMBL/GenBank/DDBJ databases">
        <title>Hidden diversity of soil giant viruses.</title>
        <authorList>
            <person name="Schulz F."/>
            <person name="Alteio L."/>
            <person name="Goudeau D."/>
            <person name="Ryan E.M."/>
            <person name="Malmstrom R.R."/>
            <person name="Blanchard J."/>
            <person name="Woyke T."/>
        </authorList>
    </citation>
    <scope>NUCLEOTIDE SEQUENCE</scope>
    <source>
        <strain evidence="8">SYV1</strain>
    </source>
</reference>
<sequence>MGNLISTEIKVQEKYRNAVLTTVKNDWLSLQYAHDDLRKDKGFMLDAVKLNGSSLKYAHGDLKKDKEIVLAAIEQDWLSLQYAHDDLKKDKDFILAAIKLNGFSLKYAHGDLKKDKEIVLAAVNRNGSFLQYAHDDLKQDKEIVLVAVEQNGFSLKYAHGDLKKDKEIVLAAVNRNGSSLQYAHDDLMKDKEFILAAVKLNGNFLENAYYELKQDKDIVLAAVVQNWNSLRYAHDDLMKDKKIVLAAVRQNGYFLKYAHDDLKKDKETVLAALTENRNSLEYAHDDLKKDKNFILAIVKQNGYFLKYAHGDLKKDIEIVLAAVKQDWLSLQYAHDDLMTDNEFILAVKQQTGSLLPAKCHLVDIQSQVHNRWIVPSSSIPNAFPPPITIPSHMTESKSLSSPNADMPSKKYTLLSKLGEGGGGTVYLAERSSDKFPCAIKVFNSNYDEATYQRELNALQTLKGVSPFVLQYLDTYEHKEDSRGLVTEHKESSRGLVTELCDGNLESLIQERIESKSEFTVDEIWRFFSCCVAGVYTMHINKIGHRDLKPANILLLSLSRFCKIGDMGSSKVVDTSRSNHQSSFLLTHSYASPEVLYTKKWSTKTDVWSLGVILYELIQLNTPLEELGAAWRDEEKIYDRVKGTPFADLIRGMLRSEVDARSTIYQIMVHKDVQTALFALSKEFPDVKTFLDDHSIDSIKSKGQISKTSSDFDFR</sequence>
<evidence type="ECO:0000256" key="3">
    <source>
        <dbReference type="ARBA" id="ARBA00022777"/>
    </source>
</evidence>
<evidence type="ECO:0000256" key="2">
    <source>
        <dbReference type="ARBA" id="ARBA00022741"/>
    </source>
</evidence>
<dbReference type="Pfam" id="PF00069">
    <property type="entry name" value="Pkinase"/>
    <property type="match status" value="1"/>
</dbReference>
<evidence type="ECO:0000256" key="6">
    <source>
        <dbReference type="PROSITE-ProRule" id="PRU10141"/>
    </source>
</evidence>
<dbReference type="PROSITE" id="PS00108">
    <property type="entry name" value="PROTEIN_KINASE_ST"/>
    <property type="match status" value="1"/>
</dbReference>
<evidence type="ECO:0000256" key="5">
    <source>
        <dbReference type="ARBA" id="ARBA00037982"/>
    </source>
</evidence>
<comment type="similarity">
    <text evidence="5">Belongs to the protein kinase superfamily. Ser/Thr protein kinase family. GCN2 subfamily.</text>
</comment>
<dbReference type="PROSITE" id="PS50011">
    <property type="entry name" value="PROTEIN_KINASE_DOM"/>
    <property type="match status" value="1"/>
</dbReference>
<dbReference type="GO" id="GO:0004672">
    <property type="term" value="F:protein kinase activity"/>
    <property type="evidence" value="ECO:0007669"/>
    <property type="project" value="InterPro"/>
</dbReference>
<dbReference type="PANTHER" id="PTHR11042">
    <property type="entry name" value="EUKARYOTIC TRANSLATION INITIATION FACTOR 2-ALPHA KINASE EIF2-ALPHA KINASE -RELATED"/>
    <property type="match status" value="1"/>
</dbReference>
<dbReference type="SMART" id="SM00220">
    <property type="entry name" value="S_TKc"/>
    <property type="match status" value="1"/>
</dbReference>
<organism evidence="8">
    <name type="scientific">Sylvanvirus sp</name>
    <dbReference type="NCBI Taxonomy" id="2487774"/>
    <lineage>
        <taxon>Viruses</taxon>
    </lineage>
</organism>
<dbReference type="GO" id="GO:0005524">
    <property type="term" value="F:ATP binding"/>
    <property type="evidence" value="ECO:0007669"/>
    <property type="project" value="UniProtKB-UniRule"/>
</dbReference>
<keyword evidence="2 6" id="KW-0547">Nucleotide-binding</keyword>
<dbReference type="InterPro" id="IPR011009">
    <property type="entry name" value="Kinase-like_dom_sf"/>
</dbReference>
<name>A0A3G5AKB3_9VIRU</name>
<keyword evidence="3" id="KW-0418">Kinase</keyword>
<dbReference type="InterPro" id="IPR000719">
    <property type="entry name" value="Prot_kinase_dom"/>
</dbReference>
<dbReference type="EMBL" id="MK072511">
    <property type="protein sequence ID" value="AYV86643.1"/>
    <property type="molecule type" value="Genomic_DNA"/>
</dbReference>
<keyword evidence="1" id="KW-0808">Transferase</keyword>
<evidence type="ECO:0000313" key="8">
    <source>
        <dbReference type="EMBL" id="AYV86643.1"/>
    </source>
</evidence>
<accession>A0A3G5AKB3</accession>
<dbReference type="InterPro" id="IPR025197">
    <property type="entry name" value="DUF4116"/>
</dbReference>
<feature type="binding site" evidence="6">
    <location>
        <position position="440"/>
    </location>
    <ligand>
        <name>ATP</name>
        <dbReference type="ChEBI" id="CHEBI:30616"/>
    </ligand>
</feature>
<dbReference type="InterPro" id="IPR050339">
    <property type="entry name" value="CC_SR_Kinase"/>
</dbReference>
<feature type="domain" description="Protein kinase" evidence="7">
    <location>
        <begin position="411"/>
        <end position="672"/>
    </location>
</feature>